<dbReference type="EMBL" id="FXBM01000003">
    <property type="protein sequence ID" value="SMH49071.1"/>
    <property type="molecule type" value="Genomic_DNA"/>
</dbReference>
<accession>A0A1X7PCV9</accession>
<evidence type="ECO:0008006" key="3">
    <source>
        <dbReference type="Google" id="ProtNLM"/>
    </source>
</evidence>
<name>A0A1X7PCV9_9MICO</name>
<organism evidence="1 2">
    <name type="scientific">Rathayibacter oskolensis</name>
    <dbReference type="NCBI Taxonomy" id="1891671"/>
    <lineage>
        <taxon>Bacteria</taxon>
        <taxon>Bacillati</taxon>
        <taxon>Actinomycetota</taxon>
        <taxon>Actinomycetes</taxon>
        <taxon>Micrococcales</taxon>
        <taxon>Microbacteriaceae</taxon>
        <taxon>Rathayibacter</taxon>
    </lineage>
</organism>
<dbReference type="InterPro" id="IPR036291">
    <property type="entry name" value="NAD(P)-bd_dom_sf"/>
</dbReference>
<proteinExistence type="predicted"/>
<dbReference type="OrthoDB" id="5126343at2"/>
<dbReference type="AlphaFoldDB" id="A0A1X7PCV9"/>
<evidence type="ECO:0000313" key="2">
    <source>
        <dbReference type="Proteomes" id="UP000193711"/>
    </source>
</evidence>
<dbReference type="RefSeq" id="WP_129588084.1">
    <property type="nucleotide sequence ID" value="NZ_FXBM01000003.1"/>
</dbReference>
<dbReference type="SUPFAM" id="SSF51735">
    <property type="entry name" value="NAD(P)-binding Rossmann-fold domains"/>
    <property type="match status" value="1"/>
</dbReference>
<protein>
    <recommendedName>
        <fullName evidence="3">Glutamyl-tRNA reductase</fullName>
    </recommendedName>
</protein>
<dbReference type="Gene3D" id="3.40.50.720">
    <property type="entry name" value="NAD(P)-binding Rossmann-like Domain"/>
    <property type="match status" value="1"/>
</dbReference>
<dbReference type="STRING" id="1891671.SAMN06295885_3210"/>
<gene>
    <name evidence="1" type="ORF">SAMN06295885_3210</name>
</gene>
<reference evidence="2" key="1">
    <citation type="submission" date="2017-04" db="EMBL/GenBank/DDBJ databases">
        <authorList>
            <person name="Varghese N."/>
            <person name="Submissions S."/>
        </authorList>
    </citation>
    <scope>NUCLEOTIDE SEQUENCE [LARGE SCALE GENOMIC DNA]</scope>
    <source>
        <strain evidence="2">VKM Ac-2121</strain>
    </source>
</reference>
<dbReference type="Proteomes" id="UP000193711">
    <property type="component" value="Unassembled WGS sequence"/>
</dbReference>
<evidence type="ECO:0000313" key="1">
    <source>
        <dbReference type="EMBL" id="SMH49071.1"/>
    </source>
</evidence>
<sequence>MSATLTPLRREHERSLLLERLADADAAAAPTEASRVVAALTRSAWAQAVLRAAASASNLSFAHTRVAVLGSGRLAAELATRTAAMGARVVVVGDDPVALVELAQQGLDVATTESARLGDAVIAFATGELADPVTPGALGGGGPLLLVDAGEQEEPPTVIAPTDPASGRPGIARLMTADREAFLLVAREVADASTRRTGESLRARFALALRDATAADPAAPLHELHARADRALALELLA</sequence>
<keyword evidence="2" id="KW-1185">Reference proteome</keyword>